<sequence>MLACRTCLRPGVPAAHLRATLVPPHLQQQHQGRMAAEGTAKMAAAAGEQDTAATSPEDPIVQYIVLRKDLWTEQGWPLGPLIAQACHASVAAVMEHRDDEATQRYCAPENIDQMTKVVLEAKGEAQLRNLAQKLTEAGVKHKLWIEQPENYPTCLAFKPSPKSEVAQYVKKFNLCKAAMPSK</sequence>
<proteinExistence type="predicted"/>
<dbReference type="InterPro" id="IPR023476">
    <property type="entry name" value="Pep_tRNA_hydro_II_dom_sf"/>
</dbReference>
<dbReference type="EMBL" id="HBEC01012674">
    <property type="protein sequence ID" value="CAD8285799.1"/>
    <property type="molecule type" value="Transcribed_RNA"/>
</dbReference>
<dbReference type="PANTHER" id="PTHR46194">
    <property type="entry name" value="PEPTIDYL-TRNA HYDROLASE PTRHD1-RELATED"/>
    <property type="match status" value="1"/>
</dbReference>
<accession>A0A7R9V817</accession>
<name>A0A7R9V817_9CHLO</name>
<dbReference type="Gene3D" id="3.40.1490.10">
    <property type="entry name" value="Bit1"/>
    <property type="match status" value="1"/>
</dbReference>
<evidence type="ECO:0000256" key="3">
    <source>
        <dbReference type="ARBA" id="ARBA00048707"/>
    </source>
</evidence>
<feature type="region of interest" description="Disordered" evidence="4">
    <location>
        <begin position="26"/>
        <end position="53"/>
    </location>
</feature>
<reference evidence="5" key="1">
    <citation type="submission" date="2021-01" db="EMBL/GenBank/DDBJ databases">
        <authorList>
            <person name="Corre E."/>
            <person name="Pelletier E."/>
            <person name="Niang G."/>
            <person name="Scheremetjew M."/>
            <person name="Finn R."/>
            <person name="Kale V."/>
            <person name="Holt S."/>
            <person name="Cochrane G."/>
            <person name="Meng A."/>
            <person name="Brown T."/>
            <person name="Cohen L."/>
        </authorList>
    </citation>
    <scope>NUCLEOTIDE SEQUENCE</scope>
    <source>
        <strain evidence="5">CCMP219</strain>
    </source>
</reference>
<dbReference type="CDD" id="cd02429">
    <property type="entry name" value="PTH2_like"/>
    <property type="match status" value="1"/>
</dbReference>
<dbReference type="EC" id="3.1.1.29" evidence="1"/>
<dbReference type="GO" id="GO:0004045">
    <property type="term" value="F:peptidyl-tRNA hydrolase activity"/>
    <property type="evidence" value="ECO:0007669"/>
    <property type="project" value="UniProtKB-EC"/>
</dbReference>
<evidence type="ECO:0000256" key="2">
    <source>
        <dbReference type="ARBA" id="ARBA00022801"/>
    </source>
</evidence>
<dbReference type="InterPro" id="IPR042237">
    <property type="entry name" value="PTRHD1"/>
</dbReference>
<comment type="catalytic activity">
    <reaction evidence="3">
        <text>an N-acyl-L-alpha-aminoacyl-tRNA + H2O = an N-acyl-L-amino acid + a tRNA + H(+)</text>
        <dbReference type="Rhea" id="RHEA:54448"/>
        <dbReference type="Rhea" id="RHEA-COMP:10123"/>
        <dbReference type="Rhea" id="RHEA-COMP:13883"/>
        <dbReference type="ChEBI" id="CHEBI:15377"/>
        <dbReference type="ChEBI" id="CHEBI:15378"/>
        <dbReference type="ChEBI" id="CHEBI:59874"/>
        <dbReference type="ChEBI" id="CHEBI:78442"/>
        <dbReference type="ChEBI" id="CHEBI:138191"/>
        <dbReference type="EC" id="3.1.1.29"/>
    </reaction>
</comment>
<evidence type="ECO:0000256" key="4">
    <source>
        <dbReference type="SAM" id="MobiDB-lite"/>
    </source>
</evidence>
<keyword evidence="2" id="KW-0378">Hydrolase</keyword>
<evidence type="ECO:0000256" key="1">
    <source>
        <dbReference type="ARBA" id="ARBA00013260"/>
    </source>
</evidence>
<dbReference type="Pfam" id="PF01981">
    <property type="entry name" value="PTH2"/>
    <property type="match status" value="1"/>
</dbReference>
<evidence type="ECO:0000313" key="5">
    <source>
        <dbReference type="EMBL" id="CAD8285799.1"/>
    </source>
</evidence>
<protein>
    <recommendedName>
        <fullName evidence="1">peptidyl-tRNA hydrolase</fullName>
        <ecNumber evidence="1">3.1.1.29</ecNumber>
    </recommendedName>
</protein>
<feature type="compositionally biased region" description="Low complexity" evidence="4">
    <location>
        <begin position="34"/>
        <end position="53"/>
    </location>
</feature>
<dbReference type="SUPFAM" id="SSF102462">
    <property type="entry name" value="Peptidyl-tRNA hydrolase II"/>
    <property type="match status" value="1"/>
</dbReference>
<dbReference type="InterPro" id="IPR002833">
    <property type="entry name" value="PTH2"/>
</dbReference>
<dbReference type="AlphaFoldDB" id="A0A7R9V817"/>
<dbReference type="PANTHER" id="PTHR46194:SF1">
    <property type="entry name" value="PEPTIDYL-TRNA HYDROLASE PTRHD1-RELATED"/>
    <property type="match status" value="1"/>
</dbReference>
<organism evidence="5">
    <name type="scientific">Chlamydomonas euryale</name>
    <dbReference type="NCBI Taxonomy" id="1486919"/>
    <lineage>
        <taxon>Eukaryota</taxon>
        <taxon>Viridiplantae</taxon>
        <taxon>Chlorophyta</taxon>
        <taxon>core chlorophytes</taxon>
        <taxon>Chlorophyceae</taxon>
        <taxon>CS clade</taxon>
        <taxon>Chlamydomonadales</taxon>
        <taxon>Chlamydomonadaceae</taxon>
        <taxon>Chlamydomonas</taxon>
    </lineage>
</organism>
<gene>
    <name evidence="5" type="ORF">CEUR00632_LOCUS5837</name>
</gene>